<dbReference type="InterPro" id="IPR050834">
    <property type="entry name" value="Glycosyltransf_2"/>
</dbReference>
<gene>
    <name evidence="2" type="primary">mftF_4</name>
    <name evidence="2" type="ORF">C1752_04444</name>
</gene>
<organism evidence="2 3">
    <name type="scientific">Acaryochloris thomasi RCC1774</name>
    <dbReference type="NCBI Taxonomy" id="1764569"/>
    <lineage>
        <taxon>Bacteria</taxon>
        <taxon>Bacillati</taxon>
        <taxon>Cyanobacteriota</taxon>
        <taxon>Cyanophyceae</taxon>
        <taxon>Acaryochloridales</taxon>
        <taxon>Acaryochloridaceae</taxon>
        <taxon>Acaryochloris</taxon>
        <taxon>Acaryochloris thomasi</taxon>
    </lineage>
</organism>
<feature type="domain" description="Glycosyltransferase 2-like" evidence="1">
    <location>
        <begin position="7"/>
        <end position="133"/>
    </location>
</feature>
<dbReference type="AlphaFoldDB" id="A0A2W1JJX7"/>
<comment type="caution">
    <text evidence="2">The sequence shown here is derived from an EMBL/GenBank/DDBJ whole genome shotgun (WGS) entry which is preliminary data.</text>
</comment>
<dbReference type="Proteomes" id="UP000248857">
    <property type="component" value="Unassembled WGS sequence"/>
</dbReference>
<dbReference type="RefSeq" id="WP_158535142.1">
    <property type="nucleotide sequence ID" value="NZ_CAWNWM010000014.1"/>
</dbReference>
<dbReference type="EC" id="2.-.-.-" evidence="2"/>
<dbReference type="PANTHER" id="PTHR43685:SF2">
    <property type="entry name" value="GLYCOSYLTRANSFERASE 2-LIKE DOMAIN-CONTAINING PROTEIN"/>
    <property type="match status" value="1"/>
</dbReference>
<proteinExistence type="predicted"/>
<dbReference type="EMBL" id="PQWO01000014">
    <property type="protein sequence ID" value="PZD71785.1"/>
    <property type="molecule type" value="Genomic_DNA"/>
</dbReference>
<reference evidence="2 3" key="1">
    <citation type="journal article" date="2018" name="Sci. Rep.">
        <title>A novel species of the marine cyanobacterium Acaryochloris with a unique pigment content and lifestyle.</title>
        <authorList>
            <person name="Partensky F."/>
            <person name="Six C."/>
            <person name="Ratin M."/>
            <person name="Garczarek L."/>
            <person name="Vaulot D."/>
            <person name="Probert I."/>
            <person name="Calteau A."/>
            <person name="Gourvil P."/>
            <person name="Marie D."/>
            <person name="Grebert T."/>
            <person name="Bouchier C."/>
            <person name="Le Panse S."/>
            <person name="Gachenot M."/>
            <person name="Rodriguez F."/>
            <person name="Garrido J.L."/>
        </authorList>
    </citation>
    <scope>NUCLEOTIDE SEQUENCE [LARGE SCALE GENOMIC DNA]</scope>
    <source>
        <strain evidence="2 3">RCC1774</strain>
    </source>
</reference>
<sequence>MQLAYVSVIVPVFNDIERLEKCLRALEEQTYPKHLYEVIVIDNNSDEDIECLVASFKHVKLSFEAKQGSYAARNKGISLSVGEIFSFTDSDCIPRPQWIEKGVEALESNNADLVGGKVEFTFSSERTAAEIYDSVTNMQIEKNIASRKISKTANLFVRKTVFSEIGLFPGNLKSGGDVIWTKRATDANFYLVYSSEACVLHPARKLVSMLRKQYRVGSGQPSIWLEQGQSLTQIFSNIIFGFRPPSRKQIQQNCIDRAREIRSSYISIWRVAWLCTIATSLGRLSGFFMFYSAK</sequence>
<protein>
    <submittedName>
        <fullName evidence="2">Mycofactocin biosynthesis glycosyltransferase MftF</fullName>
        <ecNumber evidence="2">2.-.-.-</ecNumber>
    </submittedName>
</protein>
<evidence type="ECO:0000313" key="2">
    <source>
        <dbReference type="EMBL" id="PZD71785.1"/>
    </source>
</evidence>
<dbReference type="InterPro" id="IPR001173">
    <property type="entry name" value="Glyco_trans_2-like"/>
</dbReference>
<dbReference type="Pfam" id="PF00535">
    <property type="entry name" value="Glycos_transf_2"/>
    <property type="match status" value="1"/>
</dbReference>
<dbReference type="PANTHER" id="PTHR43685">
    <property type="entry name" value="GLYCOSYLTRANSFERASE"/>
    <property type="match status" value="1"/>
</dbReference>
<dbReference type="GO" id="GO:0016740">
    <property type="term" value="F:transferase activity"/>
    <property type="evidence" value="ECO:0007669"/>
    <property type="project" value="UniProtKB-KW"/>
</dbReference>
<evidence type="ECO:0000259" key="1">
    <source>
        <dbReference type="Pfam" id="PF00535"/>
    </source>
</evidence>
<dbReference type="SUPFAM" id="SSF53448">
    <property type="entry name" value="Nucleotide-diphospho-sugar transferases"/>
    <property type="match status" value="1"/>
</dbReference>
<evidence type="ECO:0000313" key="3">
    <source>
        <dbReference type="Proteomes" id="UP000248857"/>
    </source>
</evidence>
<keyword evidence="3" id="KW-1185">Reference proteome</keyword>
<dbReference type="Gene3D" id="3.90.550.10">
    <property type="entry name" value="Spore Coat Polysaccharide Biosynthesis Protein SpsA, Chain A"/>
    <property type="match status" value="1"/>
</dbReference>
<keyword evidence="2" id="KW-0808">Transferase</keyword>
<accession>A0A2W1JJX7</accession>
<dbReference type="OrthoDB" id="153025at2"/>
<dbReference type="InterPro" id="IPR029044">
    <property type="entry name" value="Nucleotide-diphossugar_trans"/>
</dbReference>
<name>A0A2W1JJX7_9CYAN</name>